<dbReference type="Gene3D" id="3.90.550.10">
    <property type="entry name" value="Spore Coat Polysaccharide Biosynthesis Protein SpsA, Chain A"/>
    <property type="match status" value="1"/>
</dbReference>
<sequence>MILWGCDMSFYEKGIKSRQVSDDANVGARVGFPRVSVIIPTYYDWSRLKKCVVALENQSIAQDNFEVIIVNNASDDSPPADFYLPNNFTMIKEAKPGSYAARNAALKISRGEIVAFTDSDCIPDPYWLETAINRLDKGAERVAGKVELFFKSEKLTLVEIYEKAFGFDQERYAQRGGAVTANMVTWSKNFEIVGYFNDNLMSGGDNEWGVRASEKGIPVEYAQEVIVNHPARSNVKDILKKRRRVMGGQLNKMKKNSKRSFIIILAKGYFPPIKALKLFLEKELTFSERFLAYLLCYYFKSYSATYRLALLLGLAKPERS</sequence>
<proteinExistence type="inferred from homology"/>
<accession>A0A3D0KK36</accession>
<comment type="caution">
    <text evidence="5">The sequence shown here is derived from an EMBL/GenBank/DDBJ whole genome shotgun (WGS) entry which is preliminary data.</text>
</comment>
<dbReference type="PANTHER" id="PTHR43179">
    <property type="entry name" value="RHAMNOSYLTRANSFERASE WBBL"/>
    <property type="match status" value="1"/>
</dbReference>
<evidence type="ECO:0000313" key="5">
    <source>
        <dbReference type="EMBL" id="HCA03866.1"/>
    </source>
</evidence>
<protein>
    <submittedName>
        <fullName evidence="5">Glycosyltransferase family 2 protein</fullName>
    </submittedName>
</protein>
<organism evidence="5">
    <name type="scientific">Halomonas campaniensis</name>
    <dbReference type="NCBI Taxonomy" id="213554"/>
    <lineage>
        <taxon>Bacteria</taxon>
        <taxon>Pseudomonadati</taxon>
        <taxon>Pseudomonadota</taxon>
        <taxon>Gammaproteobacteria</taxon>
        <taxon>Oceanospirillales</taxon>
        <taxon>Halomonadaceae</taxon>
        <taxon>Halomonas</taxon>
    </lineage>
</organism>
<reference evidence="5" key="1">
    <citation type="journal article" date="2018" name="Nat. Biotechnol.">
        <title>A standardized bacterial taxonomy based on genome phylogeny substantially revises the tree of life.</title>
        <authorList>
            <person name="Parks D.H."/>
            <person name="Chuvochina M."/>
            <person name="Waite D.W."/>
            <person name="Rinke C."/>
            <person name="Skarshewski A."/>
            <person name="Chaumeil P.A."/>
            <person name="Hugenholtz P."/>
        </authorList>
    </citation>
    <scope>NUCLEOTIDE SEQUENCE [LARGE SCALE GENOMIC DNA]</scope>
    <source>
        <strain evidence="5">UBA11284</strain>
    </source>
</reference>
<dbReference type="CDD" id="cd00761">
    <property type="entry name" value="Glyco_tranf_GTA_type"/>
    <property type="match status" value="1"/>
</dbReference>
<dbReference type="PANTHER" id="PTHR43179:SF12">
    <property type="entry name" value="GALACTOFURANOSYLTRANSFERASE GLFT2"/>
    <property type="match status" value="1"/>
</dbReference>
<feature type="domain" description="Glycosyltransferase 2-like" evidence="4">
    <location>
        <begin position="36"/>
        <end position="155"/>
    </location>
</feature>
<evidence type="ECO:0000259" key="4">
    <source>
        <dbReference type="Pfam" id="PF00535"/>
    </source>
</evidence>
<dbReference type="InterPro" id="IPR001173">
    <property type="entry name" value="Glyco_trans_2-like"/>
</dbReference>
<name>A0A3D0KK36_9GAMM</name>
<evidence type="ECO:0000256" key="2">
    <source>
        <dbReference type="ARBA" id="ARBA00022676"/>
    </source>
</evidence>
<dbReference type="SUPFAM" id="SSF53448">
    <property type="entry name" value="Nucleotide-diphospho-sugar transferases"/>
    <property type="match status" value="1"/>
</dbReference>
<keyword evidence="2" id="KW-0328">Glycosyltransferase</keyword>
<dbReference type="Pfam" id="PF00535">
    <property type="entry name" value="Glycos_transf_2"/>
    <property type="match status" value="1"/>
</dbReference>
<evidence type="ECO:0000256" key="1">
    <source>
        <dbReference type="ARBA" id="ARBA00006739"/>
    </source>
</evidence>
<keyword evidence="3 5" id="KW-0808">Transferase</keyword>
<dbReference type="InterPro" id="IPR029044">
    <property type="entry name" value="Nucleotide-diphossugar_trans"/>
</dbReference>
<dbReference type="EMBL" id="DOTR01000100">
    <property type="protein sequence ID" value="HCA03866.1"/>
    <property type="molecule type" value="Genomic_DNA"/>
</dbReference>
<dbReference type="GO" id="GO:0016757">
    <property type="term" value="F:glycosyltransferase activity"/>
    <property type="evidence" value="ECO:0007669"/>
    <property type="project" value="UniProtKB-KW"/>
</dbReference>
<gene>
    <name evidence="5" type="ORF">DEO68_17275</name>
</gene>
<dbReference type="AlphaFoldDB" id="A0A3D0KK36"/>
<comment type="similarity">
    <text evidence="1">Belongs to the glycosyltransferase 2 family.</text>
</comment>
<evidence type="ECO:0000256" key="3">
    <source>
        <dbReference type="ARBA" id="ARBA00022679"/>
    </source>
</evidence>